<protein>
    <submittedName>
        <fullName evidence="1">Uncharacterized protein</fullName>
    </submittedName>
</protein>
<reference evidence="1 2" key="1">
    <citation type="submission" date="2016-10" db="EMBL/GenBank/DDBJ databases">
        <authorList>
            <person name="de Groot N.N."/>
        </authorList>
    </citation>
    <scope>NUCLEOTIDE SEQUENCE [LARGE SCALE GENOMIC DNA]</scope>
    <source>
        <strain evidence="1 2">OK461</strain>
    </source>
</reference>
<dbReference type="AlphaFoldDB" id="A0A1I2H950"/>
<proteinExistence type="predicted"/>
<evidence type="ECO:0000313" key="2">
    <source>
        <dbReference type="Proteomes" id="UP000181942"/>
    </source>
</evidence>
<organism evidence="1 2">
    <name type="scientific">Streptomyces mirabilis</name>
    <dbReference type="NCBI Taxonomy" id="68239"/>
    <lineage>
        <taxon>Bacteria</taxon>
        <taxon>Bacillati</taxon>
        <taxon>Actinomycetota</taxon>
        <taxon>Actinomycetes</taxon>
        <taxon>Kitasatosporales</taxon>
        <taxon>Streptomycetaceae</taxon>
        <taxon>Streptomyces</taxon>
    </lineage>
</organism>
<name>A0A1I2H950_9ACTN</name>
<evidence type="ECO:0000313" key="1">
    <source>
        <dbReference type="EMBL" id="SFF26745.1"/>
    </source>
</evidence>
<gene>
    <name evidence="1" type="ORF">SAMN02787118_10521</name>
</gene>
<dbReference type="EMBL" id="FONR01000005">
    <property type="protein sequence ID" value="SFF26745.1"/>
    <property type="molecule type" value="Genomic_DNA"/>
</dbReference>
<accession>A0A1I2H950</accession>
<sequence length="53" mass="5566">MGALPIGSIAWACQAVNGAVKAFPLFGGLVGGLRMATRRWLWGIPNFFCGDLG</sequence>
<dbReference type="Proteomes" id="UP000181942">
    <property type="component" value="Unassembled WGS sequence"/>
</dbReference>